<organism evidence="5 6">
    <name type="scientific">Salinisphaera japonica YTM-1</name>
    <dbReference type="NCBI Taxonomy" id="1209778"/>
    <lineage>
        <taxon>Bacteria</taxon>
        <taxon>Pseudomonadati</taxon>
        <taxon>Pseudomonadota</taxon>
        <taxon>Gammaproteobacteria</taxon>
        <taxon>Salinisphaerales</taxon>
        <taxon>Salinisphaeraceae</taxon>
        <taxon>Salinisphaera</taxon>
    </lineage>
</organism>
<dbReference type="GO" id="GO:0003700">
    <property type="term" value="F:DNA-binding transcription factor activity"/>
    <property type="evidence" value="ECO:0007669"/>
    <property type="project" value="InterPro"/>
</dbReference>
<dbReference type="InterPro" id="IPR011711">
    <property type="entry name" value="GntR_C"/>
</dbReference>
<dbReference type="Pfam" id="PF00392">
    <property type="entry name" value="GntR"/>
    <property type="match status" value="1"/>
</dbReference>
<dbReference type="Proteomes" id="UP000285310">
    <property type="component" value="Unassembled WGS sequence"/>
</dbReference>
<dbReference type="Gene3D" id="1.20.120.530">
    <property type="entry name" value="GntR ligand-binding domain-like"/>
    <property type="match status" value="1"/>
</dbReference>
<dbReference type="InterPro" id="IPR036388">
    <property type="entry name" value="WH-like_DNA-bd_sf"/>
</dbReference>
<dbReference type="CDD" id="cd07377">
    <property type="entry name" value="WHTH_GntR"/>
    <property type="match status" value="1"/>
</dbReference>
<keyword evidence="6" id="KW-1185">Reference proteome</keyword>
<dbReference type="AlphaFoldDB" id="A0A423PJ20"/>
<dbReference type="InParanoid" id="A0A423PJ20"/>
<proteinExistence type="predicted"/>
<evidence type="ECO:0000259" key="4">
    <source>
        <dbReference type="PROSITE" id="PS50949"/>
    </source>
</evidence>
<dbReference type="PROSITE" id="PS50949">
    <property type="entry name" value="HTH_GNTR"/>
    <property type="match status" value="1"/>
</dbReference>
<gene>
    <name evidence="5" type="ORF">SAJA_12365</name>
</gene>
<sequence>MSEAPAVSIDQRMRADIAEAIFDQRLAPGTRLSEAGLGEIYGVSRTVVRKALFHLAADKLVDIRPNRGAIVWQPSPAEAHEVFTARRVLETSLLAESLPCMTPTDHAELDRILAADIAAHEAGDRQAMIRASGDFHRRLAAPANNSVLLAFLDELIGRSSLIVALYDTRDAAPCAHHDHAALLADIATGDVAPAQAALAAHLRDCQDRLVLDAPATETPALADLLRGPRRA</sequence>
<dbReference type="InterPro" id="IPR000524">
    <property type="entry name" value="Tscrpt_reg_HTH_GntR"/>
</dbReference>
<dbReference type="SUPFAM" id="SSF48008">
    <property type="entry name" value="GntR ligand-binding domain-like"/>
    <property type="match status" value="1"/>
</dbReference>
<dbReference type="SMART" id="SM00345">
    <property type="entry name" value="HTH_GNTR"/>
    <property type="match status" value="1"/>
</dbReference>
<comment type="caution">
    <text evidence="5">The sequence shown here is derived from an EMBL/GenBank/DDBJ whole genome shotgun (WGS) entry which is preliminary data.</text>
</comment>
<feature type="domain" description="HTH gntR-type" evidence="4">
    <location>
        <begin position="7"/>
        <end position="74"/>
    </location>
</feature>
<dbReference type="InterPro" id="IPR008920">
    <property type="entry name" value="TF_FadR/GntR_C"/>
</dbReference>
<dbReference type="InterPro" id="IPR036390">
    <property type="entry name" value="WH_DNA-bd_sf"/>
</dbReference>
<dbReference type="Gene3D" id="1.10.10.10">
    <property type="entry name" value="Winged helix-like DNA-binding domain superfamily/Winged helix DNA-binding domain"/>
    <property type="match status" value="1"/>
</dbReference>
<dbReference type="SMART" id="SM00895">
    <property type="entry name" value="FCD"/>
    <property type="match status" value="1"/>
</dbReference>
<keyword evidence="1" id="KW-0805">Transcription regulation</keyword>
<keyword evidence="3" id="KW-0804">Transcription</keyword>
<dbReference type="SUPFAM" id="SSF46785">
    <property type="entry name" value="Winged helix' DNA-binding domain"/>
    <property type="match status" value="1"/>
</dbReference>
<protein>
    <submittedName>
        <fullName evidence="5">Transcriptional regulator</fullName>
    </submittedName>
</protein>
<dbReference type="Pfam" id="PF07729">
    <property type="entry name" value="FCD"/>
    <property type="match status" value="1"/>
</dbReference>
<reference evidence="5 6" key="1">
    <citation type="submission" date="2013-10" db="EMBL/GenBank/DDBJ databases">
        <title>Salinisphaera japonica YTM-1 Genome Sequencing.</title>
        <authorList>
            <person name="Lai Q."/>
            <person name="Li C."/>
            <person name="Shao Z."/>
        </authorList>
    </citation>
    <scope>NUCLEOTIDE SEQUENCE [LARGE SCALE GENOMIC DNA]</scope>
    <source>
        <strain evidence="5 6">YTM-1</strain>
    </source>
</reference>
<dbReference type="EMBL" id="AYKG01000045">
    <property type="protein sequence ID" value="ROO25588.1"/>
    <property type="molecule type" value="Genomic_DNA"/>
</dbReference>
<evidence type="ECO:0000256" key="1">
    <source>
        <dbReference type="ARBA" id="ARBA00023015"/>
    </source>
</evidence>
<evidence type="ECO:0000256" key="2">
    <source>
        <dbReference type="ARBA" id="ARBA00023125"/>
    </source>
</evidence>
<dbReference type="GO" id="GO:0003677">
    <property type="term" value="F:DNA binding"/>
    <property type="evidence" value="ECO:0007669"/>
    <property type="project" value="UniProtKB-KW"/>
</dbReference>
<dbReference type="PANTHER" id="PTHR43537">
    <property type="entry name" value="TRANSCRIPTIONAL REGULATOR, GNTR FAMILY"/>
    <property type="match status" value="1"/>
</dbReference>
<evidence type="ECO:0000256" key="3">
    <source>
        <dbReference type="ARBA" id="ARBA00023163"/>
    </source>
</evidence>
<dbReference type="PANTHER" id="PTHR43537:SF53">
    <property type="entry name" value="HTH-TYPE TRANSCRIPTIONAL REPRESSOR NANR"/>
    <property type="match status" value="1"/>
</dbReference>
<accession>A0A423PJ20</accession>
<evidence type="ECO:0000313" key="6">
    <source>
        <dbReference type="Proteomes" id="UP000285310"/>
    </source>
</evidence>
<name>A0A423PJ20_9GAMM</name>
<evidence type="ECO:0000313" key="5">
    <source>
        <dbReference type="EMBL" id="ROO25588.1"/>
    </source>
</evidence>
<dbReference type="FunCoup" id="A0A423PJ20">
    <property type="interactions" value="25"/>
</dbReference>
<keyword evidence="2" id="KW-0238">DNA-binding</keyword>